<proteinExistence type="inferred from homology"/>
<dbReference type="Proteomes" id="UP001359485">
    <property type="component" value="Unassembled WGS sequence"/>
</dbReference>
<dbReference type="EMBL" id="JAWJWF010000004">
    <property type="protein sequence ID" value="KAK6633288.1"/>
    <property type="molecule type" value="Genomic_DNA"/>
</dbReference>
<accession>A0ABR1B2V4</accession>
<protein>
    <recommendedName>
        <fullName evidence="3">Carboxylesterase type B domain-containing protein</fullName>
    </recommendedName>
</protein>
<feature type="domain" description="Carboxylesterase type B" evidence="3">
    <location>
        <begin position="1"/>
        <end position="89"/>
    </location>
</feature>
<dbReference type="InterPro" id="IPR029058">
    <property type="entry name" value="AB_hydrolase_fold"/>
</dbReference>
<gene>
    <name evidence="4" type="ORF">RUM44_003889</name>
</gene>
<comment type="similarity">
    <text evidence="1">Belongs to the type-B carboxylesterase/lipase family.</text>
</comment>
<evidence type="ECO:0000256" key="1">
    <source>
        <dbReference type="ARBA" id="ARBA00005964"/>
    </source>
</evidence>
<name>A0ABR1B2V4_POLSC</name>
<reference evidence="4 5" key="1">
    <citation type="submission" date="2023-09" db="EMBL/GenBank/DDBJ databases">
        <title>Genomes of two closely related lineages of the louse Polyplax serrata with different host specificities.</title>
        <authorList>
            <person name="Martinu J."/>
            <person name="Tarabai H."/>
            <person name="Stefka J."/>
            <person name="Hypsa V."/>
        </authorList>
    </citation>
    <scope>NUCLEOTIDE SEQUENCE [LARGE SCALE GENOMIC DNA]</scope>
    <source>
        <strain evidence="4">98ZLc_SE</strain>
    </source>
</reference>
<organism evidence="4 5">
    <name type="scientific">Polyplax serrata</name>
    <name type="common">Common mouse louse</name>
    <dbReference type="NCBI Taxonomy" id="468196"/>
    <lineage>
        <taxon>Eukaryota</taxon>
        <taxon>Metazoa</taxon>
        <taxon>Ecdysozoa</taxon>
        <taxon>Arthropoda</taxon>
        <taxon>Hexapoda</taxon>
        <taxon>Insecta</taxon>
        <taxon>Pterygota</taxon>
        <taxon>Neoptera</taxon>
        <taxon>Paraneoptera</taxon>
        <taxon>Psocodea</taxon>
        <taxon>Troctomorpha</taxon>
        <taxon>Phthiraptera</taxon>
        <taxon>Anoplura</taxon>
        <taxon>Polyplacidae</taxon>
        <taxon>Polyplax</taxon>
    </lineage>
</organism>
<dbReference type="SUPFAM" id="SSF53474">
    <property type="entry name" value="alpha/beta-Hydrolases"/>
    <property type="match status" value="1"/>
</dbReference>
<dbReference type="PANTHER" id="PTHR43903">
    <property type="entry name" value="NEUROLIGIN"/>
    <property type="match status" value="1"/>
</dbReference>
<evidence type="ECO:0000313" key="5">
    <source>
        <dbReference type="Proteomes" id="UP001359485"/>
    </source>
</evidence>
<evidence type="ECO:0000313" key="4">
    <source>
        <dbReference type="EMBL" id="KAK6633288.1"/>
    </source>
</evidence>
<dbReference type="Pfam" id="PF00135">
    <property type="entry name" value="COesterase"/>
    <property type="match status" value="1"/>
</dbReference>
<evidence type="ECO:0000259" key="3">
    <source>
        <dbReference type="Pfam" id="PF00135"/>
    </source>
</evidence>
<evidence type="ECO:0000256" key="2">
    <source>
        <dbReference type="ARBA" id="ARBA00023180"/>
    </source>
</evidence>
<dbReference type="Gene3D" id="3.40.50.1820">
    <property type="entry name" value="alpha/beta hydrolase"/>
    <property type="match status" value="1"/>
</dbReference>
<dbReference type="InterPro" id="IPR051093">
    <property type="entry name" value="Neuroligin/BSAL"/>
</dbReference>
<comment type="caution">
    <text evidence="4">The sequence shown here is derived from an EMBL/GenBank/DDBJ whole genome shotgun (WGS) entry which is preliminary data.</text>
</comment>
<keyword evidence="2" id="KW-0325">Glycoprotein</keyword>
<dbReference type="InterPro" id="IPR002018">
    <property type="entry name" value="CarbesteraseB"/>
</dbReference>
<keyword evidence="5" id="KW-1185">Reference proteome</keyword>
<sequence>MGTAHGEELPYVFGAPLIDGFNHFPRNYTKSEVTLSEAVIVYISNFVRTGNPNDHQRTDGSWNTRERSRYRNIVWDEYDSVHQKYLEMGEFDFTSYSWIMYNFYQCGNCGKQNLKPKYSCQNQKKGKQKSVSGRYFKPTRNIYSS</sequence>